<keyword evidence="7" id="KW-1185">Reference proteome</keyword>
<dbReference type="PROSITE" id="PS50330">
    <property type="entry name" value="UIM"/>
    <property type="match status" value="1"/>
</dbReference>
<evidence type="ECO:0000313" key="6">
    <source>
        <dbReference type="EMBL" id="KAG9241786.1"/>
    </source>
</evidence>
<protein>
    <submittedName>
        <fullName evidence="6">Tyrosyl-DNA phosphodiesterase-domain-containing protein</fullName>
    </submittedName>
</protein>
<dbReference type="CDD" id="cd09123">
    <property type="entry name" value="PLDc_Tdp1_2"/>
    <property type="match status" value="1"/>
</dbReference>
<evidence type="ECO:0000256" key="4">
    <source>
        <dbReference type="SAM" id="MobiDB-lite"/>
    </source>
</evidence>
<dbReference type="GO" id="GO:0003690">
    <property type="term" value="F:double-stranded DNA binding"/>
    <property type="evidence" value="ECO:0007669"/>
    <property type="project" value="TreeGrafter"/>
</dbReference>
<accession>A0A9P8CDY9</accession>
<reference evidence="6" key="1">
    <citation type="journal article" date="2021" name="IMA Fungus">
        <title>Genomic characterization of three marine fungi, including Emericellopsis atlantica sp. nov. with signatures of a generalist lifestyle and marine biomass degradation.</title>
        <authorList>
            <person name="Hagestad O.C."/>
            <person name="Hou L."/>
            <person name="Andersen J.H."/>
            <person name="Hansen E.H."/>
            <person name="Altermark B."/>
            <person name="Li C."/>
            <person name="Kuhnert E."/>
            <person name="Cox R.J."/>
            <person name="Crous P.W."/>
            <person name="Spatafora J.W."/>
            <person name="Lail K."/>
            <person name="Amirebrahimi M."/>
            <person name="Lipzen A."/>
            <person name="Pangilinan J."/>
            <person name="Andreopoulos W."/>
            <person name="Hayes R.D."/>
            <person name="Ng V."/>
            <person name="Grigoriev I.V."/>
            <person name="Jackson S.A."/>
            <person name="Sutton T.D.S."/>
            <person name="Dobson A.D.W."/>
            <person name="Rama T."/>
        </authorList>
    </citation>
    <scope>NUCLEOTIDE SEQUENCE</scope>
    <source>
        <strain evidence="6">TRa3180A</strain>
    </source>
</reference>
<feature type="active site" description="Proton donor/acceptor" evidence="1">
    <location>
        <position position="525"/>
    </location>
</feature>
<dbReference type="EMBL" id="MU254156">
    <property type="protein sequence ID" value="KAG9241786.1"/>
    <property type="molecule type" value="Genomic_DNA"/>
</dbReference>
<evidence type="ECO:0000256" key="2">
    <source>
        <dbReference type="PIRSR" id="PIRSR610347-2"/>
    </source>
</evidence>
<dbReference type="GO" id="GO:0017005">
    <property type="term" value="F:3'-tyrosyl-DNA phosphodiesterase activity"/>
    <property type="evidence" value="ECO:0007669"/>
    <property type="project" value="TreeGrafter"/>
</dbReference>
<feature type="site" description="Interaction with DNA" evidence="3">
    <location>
        <position position="550"/>
    </location>
</feature>
<dbReference type="GO" id="GO:0005634">
    <property type="term" value="C:nucleus"/>
    <property type="evidence" value="ECO:0007669"/>
    <property type="project" value="InterPro"/>
</dbReference>
<feature type="binding site" evidence="2">
    <location>
        <position position="286"/>
    </location>
    <ligand>
        <name>substrate</name>
    </ligand>
</feature>
<dbReference type="OrthoDB" id="47785at2759"/>
<evidence type="ECO:0000259" key="5">
    <source>
        <dbReference type="PROSITE" id="PS50035"/>
    </source>
</evidence>
<evidence type="ECO:0000313" key="7">
    <source>
        <dbReference type="Proteomes" id="UP000887226"/>
    </source>
</evidence>
<evidence type="ECO:0000256" key="3">
    <source>
        <dbReference type="PIRSR" id="PIRSR610347-3"/>
    </source>
</evidence>
<dbReference type="GO" id="GO:0006281">
    <property type="term" value="P:DNA repair"/>
    <property type="evidence" value="ECO:0007669"/>
    <property type="project" value="InterPro"/>
</dbReference>
<feature type="region of interest" description="Disordered" evidence="4">
    <location>
        <begin position="126"/>
        <end position="152"/>
    </location>
</feature>
<dbReference type="AlphaFoldDB" id="A0A9P8CDY9"/>
<feature type="compositionally biased region" description="Polar residues" evidence="4">
    <location>
        <begin position="80"/>
        <end position="106"/>
    </location>
</feature>
<dbReference type="Proteomes" id="UP000887226">
    <property type="component" value="Unassembled WGS sequence"/>
</dbReference>
<dbReference type="InterPro" id="IPR001736">
    <property type="entry name" value="PLipase_D/transphosphatidylase"/>
</dbReference>
<gene>
    <name evidence="6" type="ORF">BJ878DRAFT_544893</name>
</gene>
<comment type="caution">
    <text evidence="6">The sequence shown here is derived from an EMBL/GenBank/DDBJ whole genome shotgun (WGS) entry which is preliminary data.</text>
</comment>
<dbReference type="PANTHER" id="PTHR12415:SF4">
    <property type="entry name" value="TYROSYL-DNA PHOSPHODIESTERASE DOMAIN-CONTAINING PROTEIN"/>
    <property type="match status" value="1"/>
</dbReference>
<evidence type="ECO:0000256" key="1">
    <source>
        <dbReference type="PIRSR" id="PIRSR610347-1"/>
    </source>
</evidence>
<dbReference type="CDD" id="cd09122">
    <property type="entry name" value="PLDc_Tdp1_1"/>
    <property type="match status" value="1"/>
</dbReference>
<feature type="binding site" evidence="2">
    <location>
        <position position="527"/>
    </location>
    <ligand>
        <name>substrate</name>
    </ligand>
</feature>
<dbReference type="InterPro" id="IPR010347">
    <property type="entry name" value="Tdp1"/>
</dbReference>
<name>A0A9P8CDY9_9HELO</name>
<sequence>MSSSEDEDLKAAIALSLADATETPAKRKIGTKKAVVIDISSDEEDDNLDAPQILKKCETQMAVPLALEKQHVTKSATTKDAFPFSNTSSGLKSDTSNAKADTTTRSGGLIGIDRKQMEWERLERAKLKASQQAPLSEFEGQQKRKISPDTTKSLENRRVKSKAFISISSTVASQVASFNDQKKLGALGVQFPDGVVKKTWVYGCPREDDIKIEEVLQNADLEIAVLSAFQIDPGWIRSKLSQSTKVVWVLQARTEEEKANMRSQAPPEYQFCFPSMEGQINCMHSKLQLLAHPTHLRVVVPSANLVPYDWGETGVMENIVFIIDLPRLPAGSLVAAEDLTDFGKELRYFLDAQGMKSSILNSLLKFDFSRTKKLAFVHSIGGSHSNDSWRRTGYCGLGSAIRSLGLQTDDPVDIELVTASIGNLNDSMIRALYLAAQGDSGVTEYGWRLNKCAKTALTTGEDVVLKDAKDRFRIYFPTRDTVAQSKGGLGSGGTICFQSKWYNASTFPKHLLRNCQSRRPGILMHSKMLFVRPSNPAVQAWAYVGSANLSESAWGRLVKDRISQQPKINIRNWECGVVISVPHPEIGSSTRTAPRDTDIFHQTIPVPMVVPGEQYGEDQQPWYYNQA</sequence>
<organism evidence="6 7">
    <name type="scientific">Calycina marina</name>
    <dbReference type="NCBI Taxonomy" id="1763456"/>
    <lineage>
        <taxon>Eukaryota</taxon>
        <taxon>Fungi</taxon>
        <taxon>Dikarya</taxon>
        <taxon>Ascomycota</taxon>
        <taxon>Pezizomycotina</taxon>
        <taxon>Leotiomycetes</taxon>
        <taxon>Helotiales</taxon>
        <taxon>Pezizellaceae</taxon>
        <taxon>Calycina</taxon>
    </lineage>
</organism>
<dbReference type="SUPFAM" id="SSF56024">
    <property type="entry name" value="Phospholipase D/nuclease"/>
    <property type="match status" value="2"/>
</dbReference>
<feature type="active site" description="Nucleophile" evidence="1">
    <location>
        <position position="284"/>
    </location>
</feature>
<dbReference type="PROSITE" id="PS50035">
    <property type="entry name" value="PLD"/>
    <property type="match status" value="1"/>
</dbReference>
<dbReference type="InterPro" id="IPR003903">
    <property type="entry name" value="UIM_dom"/>
</dbReference>
<dbReference type="Pfam" id="PF06087">
    <property type="entry name" value="Tyr-DNA_phospho"/>
    <property type="match status" value="1"/>
</dbReference>
<dbReference type="GO" id="GO:0003697">
    <property type="term" value="F:single-stranded DNA binding"/>
    <property type="evidence" value="ECO:0007669"/>
    <property type="project" value="TreeGrafter"/>
</dbReference>
<dbReference type="Gene3D" id="3.30.870.10">
    <property type="entry name" value="Endonuclease Chain A"/>
    <property type="match status" value="2"/>
</dbReference>
<proteinExistence type="predicted"/>
<feature type="domain" description="PLD phosphodiesterase" evidence="5">
    <location>
        <begin position="520"/>
        <end position="553"/>
    </location>
</feature>
<dbReference type="PANTHER" id="PTHR12415">
    <property type="entry name" value="TYROSYL-DNA PHOSPHODIESTERASE 1"/>
    <property type="match status" value="1"/>
</dbReference>
<feature type="region of interest" description="Disordered" evidence="4">
    <location>
        <begin position="80"/>
        <end position="107"/>
    </location>
</feature>